<protein>
    <submittedName>
        <fullName evidence="4">Superfamily II DNA or RNA helicase</fullName>
    </submittedName>
</protein>
<dbReference type="PROSITE" id="PS51192">
    <property type="entry name" value="HELICASE_ATP_BIND_1"/>
    <property type="match status" value="1"/>
</dbReference>
<comment type="caution">
    <text evidence="4">The sequence shown here is derived from an EMBL/GenBank/DDBJ whole genome shotgun (WGS) entry which is preliminary data.</text>
</comment>
<keyword evidence="4" id="KW-0347">Helicase</keyword>
<sequence>MLHGLWTPGRGLMLWEDDDAPSGDRHSADTLELPPHLAKVMSRRMRHRVDVTLPTPRGHVAVSMPSIALAPSDAAELLLRVPPHHPAISGDLRYLALVVAGVERWVRAARVVPVQVRFESQWWLRWRLVGGEPQRAWRAELAAAMPPVQSAEGGARAVLDDLLAEVTDPIVRRVIGRPGVEHPLLWSLVEEEPYEEGSARSEAALEQWRASLRGDEPELVLRLTEPDDDEESGEPLWPLEVLLRPDGEAPTPVVVHRGGAPGVRDAELFRVAVAKLGEAMAAYEPLRSMATDSGSLDMLLPTAAVTDFVLHGVEKLRAVSVGVLLPRAWSRLDASLRLKVDSPPSPTAENRAVGLDEIVSYDWQLAIGDMELTPEEMARLASTKGDLVRLRGTWVQADGTALSRAIEYVKKQNRDRALPLAAVLGQLSAERPPPVPVERIEATGWAQKLLDPDRRPEPVEVPDSVHATLRPYQQRGVEWLAFMSSAGLGAVLADDMGLGKTLQLLVLLAHERSATPTLLVAPMSVVGNWQREAAKFVPTLRVLVHHGPDRATGDDLTAAVRSHDLVVTTYALLARDVGELSAQTWRRVVLDEAQHVKNSSTAQARAARAIPAAHRIALTGTPVENRLDELRSIFDFCNPGILGTPATFRARFAIPIEREKEETAVARLRSLTSPFVLRRVKTDKTVIADLPDKFEMTVRSNLTAEQASLYQAVVDEMMRQIAESEGMARKGAVLGALTRLKQVCNHPAHFLDDGSTVLRRGKHRSGKLALVDDILDSVLGDGEKALLFTQFTAFGSMVAPYLERRFGVPVPFLHGGVSKGRRDAMVEEFQSAGGPPIMLLSLKAGGTGLNLTAANHVVHLDRWWNPAVENQATDRAFRIGQRKDVQVRKLLCVGTVEERIDTMLTTKKDLADLAVGSGESWITELSTGELRDLLTLSEDAVGD</sequence>
<dbReference type="Pfam" id="PF12419">
    <property type="entry name" value="DUF3670"/>
    <property type="match status" value="1"/>
</dbReference>
<keyword evidence="4" id="KW-0067">ATP-binding</keyword>
<evidence type="ECO:0000259" key="2">
    <source>
        <dbReference type="PROSITE" id="PS51192"/>
    </source>
</evidence>
<dbReference type="EMBL" id="JAFBBK010000001">
    <property type="protein sequence ID" value="MBM7415646.1"/>
    <property type="molecule type" value="Genomic_DNA"/>
</dbReference>
<name>A0ABS2KUM6_9NOCA</name>
<dbReference type="InterPro" id="IPR000330">
    <property type="entry name" value="SNF2_N"/>
</dbReference>
<dbReference type="Gene3D" id="3.40.50.300">
    <property type="entry name" value="P-loop containing nucleotide triphosphate hydrolases"/>
    <property type="match status" value="1"/>
</dbReference>
<dbReference type="Proteomes" id="UP000703038">
    <property type="component" value="Unassembled WGS sequence"/>
</dbReference>
<dbReference type="InterPro" id="IPR014001">
    <property type="entry name" value="Helicase_ATP-bd"/>
</dbReference>
<feature type="domain" description="Helicase ATP-binding" evidence="2">
    <location>
        <begin position="481"/>
        <end position="640"/>
    </location>
</feature>
<dbReference type="InterPro" id="IPR049730">
    <property type="entry name" value="SNF2/RAD54-like_C"/>
</dbReference>
<dbReference type="PROSITE" id="PS51194">
    <property type="entry name" value="HELICASE_CTER"/>
    <property type="match status" value="1"/>
</dbReference>
<dbReference type="Gene3D" id="3.40.50.10810">
    <property type="entry name" value="Tandem AAA-ATPase domain"/>
    <property type="match status" value="1"/>
</dbReference>
<dbReference type="GO" id="GO:0004386">
    <property type="term" value="F:helicase activity"/>
    <property type="evidence" value="ECO:0007669"/>
    <property type="project" value="UniProtKB-KW"/>
</dbReference>
<dbReference type="Pfam" id="PF00271">
    <property type="entry name" value="Helicase_C"/>
    <property type="match status" value="1"/>
</dbReference>
<dbReference type="SUPFAM" id="SSF52540">
    <property type="entry name" value="P-loop containing nucleoside triphosphate hydrolases"/>
    <property type="match status" value="2"/>
</dbReference>
<accession>A0ABS2KUM6</accession>
<dbReference type="RefSeq" id="WP_204868650.1">
    <property type="nucleotide sequence ID" value="NZ_JAFBBK010000001.1"/>
</dbReference>
<evidence type="ECO:0000313" key="5">
    <source>
        <dbReference type="Proteomes" id="UP000703038"/>
    </source>
</evidence>
<dbReference type="PANTHER" id="PTHR45629:SF7">
    <property type="entry name" value="DNA EXCISION REPAIR PROTEIN ERCC-6-RELATED"/>
    <property type="match status" value="1"/>
</dbReference>
<evidence type="ECO:0000259" key="3">
    <source>
        <dbReference type="PROSITE" id="PS51194"/>
    </source>
</evidence>
<gene>
    <name evidence="4" type="ORF">JOE42_002379</name>
</gene>
<evidence type="ECO:0000256" key="1">
    <source>
        <dbReference type="ARBA" id="ARBA00022801"/>
    </source>
</evidence>
<dbReference type="InterPro" id="IPR022138">
    <property type="entry name" value="DUF3670"/>
</dbReference>
<dbReference type="Pfam" id="PF00176">
    <property type="entry name" value="SNF2-rel_dom"/>
    <property type="match status" value="1"/>
</dbReference>
<keyword evidence="4" id="KW-0547">Nucleotide-binding</keyword>
<evidence type="ECO:0000313" key="4">
    <source>
        <dbReference type="EMBL" id="MBM7415646.1"/>
    </source>
</evidence>
<dbReference type="InterPro" id="IPR001650">
    <property type="entry name" value="Helicase_C-like"/>
</dbReference>
<dbReference type="SMART" id="SM00487">
    <property type="entry name" value="DEXDc"/>
    <property type="match status" value="1"/>
</dbReference>
<proteinExistence type="predicted"/>
<dbReference type="SMART" id="SM00490">
    <property type="entry name" value="HELICc"/>
    <property type="match status" value="1"/>
</dbReference>
<dbReference type="InterPro" id="IPR038718">
    <property type="entry name" value="SNF2-like_sf"/>
</dbReference>
<dbReference type="InterPro" id="IPR027417">
    <property type="entry name" value="P-loop_NTPase"/>
</dbReference>
<dbReference type="CDD" id="cd18793">
    <property type="entry name" value="SF2_C_SNF"/>
    <property type="match status" value="1"/>
</dbReference>
<reference evidence="4 5" key="1">
    <citation type="submission" date="2021-01" db="EMBL/GenBank/DDBJ databases">
        <title>Genomics of switchgrass bacterial isolates.</title>
        <authorList>
            <person name="Shade A."/>
        </authorList>
    </citation>
    <scope>NUCLEOTIDE SEQUENCE [LARGE SCALE GENOMIC DNA]</scope>
    <source>
        <strain evidence="4 5">PvP111</strain>
    </source>
</reference>
<feature type="domain" description="Helicase C-terminal" evidence="3">
    <location>
        <begin position="770"/>
        <end position="926"/>
    </location>
</feature>
<keyword evidence="1" id="KW-0378">Hydrolase</keyword>
<dbReference type="PANTHER" id="PTHR45629">
    <property type="entry name" value="SNF2/RAD54 FAMILY MEMBER"/>
    <property type="match status" value="1"/>
</dbReference>
<organism evidence="4 5">
    <name type="scientific">Rhodococcoides corynebacterioides</name>
    <dbReference type="NCBI Taxonomy" id="53972"/>
    <lineage>
        <taxon>Bacteria</taxon>
        <taxon>Bacillati</taxon>
        <taxon>Actinomycetota</taxon>
        <taxon>Actinomycetes</taxon>
        <taxon>Mycobacteriales</taxon>
        <taxon>Nocardiaceae</taxon>
        <taxon>Rhodococcoides</taxon>
    </lineage>
</organism>
<dbReference type="InterPro" id="IPR050496">
    <property type="entry name" value="SNF2_RAD54_helicase_repair"/>
</dbReference>
<keyword evidence="5" id="KW-1185">Reference proteome</keyword>